<comment type="cofactor">
    <cofactor evidence="1 6">
        <name>heme</name>
        <dbReference type="ChEBI" id="CHEBI:30413"/>
    </cofactor>
</comment>
<dbReference type="Proteomes" id="UP001630127">
    <property type="component" value="Unassembled WGS sequence"/>
</dbReference>
<keyword evidence="4" id="KW-0560">Oxidoreductase</keyword>
<dbReference type="SUPFAM" id="SSF48264">
    <property type="entry name" value="Cytochrome P450"/>
    <property type="match status" value="1"/>
</dbReference>
<evidence type="ECO:0000256" key="2">
    <source>
        <dbReference type="ARBA" id="ARBA00010617"/>
    </source>
</evidence>
<comment type="caution">
    <text evidence="8">The sequence shown here is derived from an EMBL/GenBank/DDBJ whole genome shotgun (WGS) entry which is preliminary data.</text>
</comment>
<evidence type="ECO:0000256" key="1">
    <source>
        <dbReference type="ARBA" id="ARBA00001971"/>
    </source>
</evidence>
<accession>A0ABD3A744</accession>
<sequence>MANMHILSQLSFPLLCISLYLLYIIIKHEFRRAPRIRRHGPPSHPVLGSLISFYKNRHRLLDWYTDLLSHSPTQTIVVSRFGATTTVVTANPQNVEYILKTNFSNFPKGRPFTQILGDFLGNGIFNVDGDVWQTQRTLANHVFNAKSFREYFMKVLKEEINNKLLPIMESLAQEQEVDLQDLLRRLGFDVICKATLGVDPCALNCYAGHPDVSLMEAFDRASEISAKRGAAQLSVTWKAKRLLGIGSEKILKDSIQKIHAFVTNAVRDKTDPIVSRRPLFDDEEDLLSRIIAGSIIGSYNNVNGDKKYDELIRDMMISLIMAGRDTTSAAMTWLFYLLSANPDIEQELMKELRIFAAAAANNQEEEEEINIDWFSSVLKELRLLKACICESMRLYPPVAWDSKHAISDDLLPDGTPVRAGDRVTYFPYGMGRMESLWGKDRLQFRPERWVLERNTIGEGARSVGALKNVCPYKFPVFQAGPRVCLGKELAFMQMKYVVASILGHFEIRPATTNPPVFVPFLTAHMAGGFKVFVRRRRRGQHV</sequence>
<dbReference type="PRINTS" id="PR00385">
    <property type="entry name" value="P450"/>
</dbReference>
<dbReference type="AlphaFoldDB" id="A0ABD3A744"/>
<dbReference type="InterPro" id="IPR002403">
    <property type="entry name" value="Cyt_P450_E_grp-IV"/>
</dbReference>
<reference evidence="8 9" key="1">
    <citation type="submission" date="2024-11" db="EMBL/GenBank/DDBJ databases">
        <title>A near-complete genome assembly of Cinchona calisaya.</title>
        <authorList>
            <person name="Lian D.C."/>
            <person name="Zhao X.W."/>
            <person name="Wei L."/>
        </authorList>
    </citation>
    <scope>NUCLEOTIDE SEQUENCE [LARGE SCALE GENOMIC DNA]</scope>
    <source>
        <tissue evidence="8">Nenye</tissue>
    </source>
</reference>
<organism evidence="8 9">
    <name type="scientific">Cinchona calisaya</name>
    <dbReference type="NCBI Taxonomy" id="153742"/>
    <lineage>
        <taxon>Eukaryota</taxon>
        <taxon>Viridiplantae</taxon>
        <taxon>Streptophyta</taxon>
        <taxon>Embryophyta</taxon>
        <taxon>Tracheophyta</taxon>
        <taxon>Spermatophyta</taxon>
        <taxon>Magnoliopsida</taxon>
        <taxon>eudicotyledons</taxon>
        <taxon>Gunneridae</taxon>
        <taxon>Pentapetalae</taxon>
        <taxon>asterids</taxon>
        <taxon>lamiids</taxon>
        <taxon>Gentianales</taxon>
        <taxon>Rubiaceae</taxon>
        <taxon>Cinchonoideae</taxon>
        <taxon>Cinchoneae</taxon>
        <taxon>Cinchona</taxon>
    </lineage>
</organism>
<evidence type="ECO:0000256" key="3">
    <source>
        <dbReference type="ARBA" id="ARBA00022723"/>
    </source>
</evidence>
<name>A0ABD3A744_9GENT</name>
<keyword evidence="6" id="KW-0349">Heme</keyword>
<dbReference type="InterPro" id="IPR036396">
    <property type="entry name" value="Cyt_P450_sf"/>
</dbReference>
<keyword evidence="7" id="KW-1133">Transmembrane helix</keyword>
<dbReference type="GO" id="GO:0016491">
    <property type="term" value="F:oxidoreductase activity"/>
    <property type="evidence" value="ECO:0007669"/>
    <property type="project" value="UniProtKB-KW"/>
</dbReference>
<proteinExistence type="inferred from homology"/>
<gene>
    <name evidence="8" type="ORF">ACH5RR_010948</name>
</gene>
<evidence type="ECO:0000313" key="9">
    <source>
        <dbReference type="Proteomes" id="UP001630127"/>
    </source>
</evidence>
<comment type="similarity">
    <text evidence="2">Belongs to the cytochrome P450 family.</text>
</comment>
<keyword evidence="3 6" id="KW-0479">Metal-binding</keyword>
<dbReference type="InterPro" id="IPR001128">
    <property type="entry name" value="Cyt_P450"/>
</dbReference>
<evidence type="ECO:0000313" key="8">
    <source>
        <dbReference type="EMBL" id="KAL3526292.1"/>
    </source>
</evidence>
<dbReference type="EMBL" id="JBJUIK010000005">
    <property type="protein sequence ID" value="KAL3526292.1"/>
    <property type="molecule type" value="Genomic_DNA"/>
</dbReference>
<keyword evidence="7" id="KW-0812">Transmembrane</keyword>
<evidence type="ECO:0000256" key="7">
    <source>
        <dbReference type="SAM" id="Phobius"/>
    </source>
</evidence>
<evidence type="ECO:0000256" key="6">
    <source>
        <dbReference type="PIRSR" id="PIRSR602403-1"/>
    </source>
</evidence>
<keyword evidence="9" id="KW-1185">Reference proteome</keyword>
<keyword evidence="5 6" id="KW-0408">Iron</keyword>
<feature type="binding site" description="axial binding residue" evidence="6">
    <location>
        <position position="484"/>
    </location>
    <ligand>
        <name>heme</name>
        <dbReference type="ChEBI" id="CHEBI:30413"/>
    </ligand>
    <ligandPart>
        <name>Fe</name>
        <dbReference type="ChEBI" id="CHEBI:18248"/>
    </ligandPart>
</feature>
<evidence type="ECO:0008006" key="10">
    <source>
        <dbReference type="Google" id="ProtNLM"/>
    </source>
</evidence>
<keyword evidence="7" id="KW-0472">Membrane</keyword>
<protein>
    <recommendedName>
        <fullName evidence="10">Cytochrome P450</fullName>
    </recommendedName>
</protein>
<dbReference type="Gene3D" id="1.10.630.10">
    <property type="entry name" value="Cytochrome P450"/>
    <property type="match status" value="1"/>
</dbReference>
<feature type="transmembrane region" description="Helical" evidence="7">
    <location>
        <begin position="6"/>
        <end position="26"/>
    </location>
</feature>
<dbReference type="PANTHER" id="PTHR24296">
    <property type="entry name" value="CYTOCHROME P450"/>
    <property type="match status" value="1"/>
</dbReference>
<dbReference type="GO" id="GO:0046872">
    <property type="term" value="F:metal ion binding"/>
    <property type="evidence" value="ECO:0007669"/>
    <property type="project" value="UniProtKB-KW"/>
</dbReference>
<dbReference type="Pfam" id="PF00067">
    <property type="entry name" value="p450"/>
    <property type="match status" value="1"/>
</dbReference>
<evidence type="ECO:0000256" key="5">
    <source>
        <dbReference type="ARBA" id="ARBA00023004"/>
    </source>
</evidence>
<dbReference type="CDD" id="cd11064">
    <property type="entry name" value="CYP86A"/>
    <property type="match status" value="1"/>
</dbReference>
<dbReference type="PRINTS" id="PR00465">
    <property type="entry name" value="EP450IV"/>
</dbReference>
<evidence type="ECO:0000256" key="4">
    <source>
        <dbReference type="ARBA" id="ARBA00023002"/>
    </source>
</evidence>